<name>A0AA41MTS0_SCICA</name>
<reference evidence="2" key="1">
    <citation type="submission" date="2020-03" db="EMBL/GenBank/DDBJ databases">
        <title>Studies in the Genomics of Life Span.</title>
        <authorList>
            <person name="Glass D."/>
        </authorList>
    </citation>
    <scope>NUCLEOTIDE SEQUENCE</scope>
    <source>
        <strain evidence="2">SUZIE</strain>
        <tissue evidence="2">Muscle</tissue>
    </source>
</reference>
<evidence type="ECO:0000256" key="1">
    <source>
        <dbReference type="SAM" id="MobiDB-lite"/>
    </source>
</evidence>
<dbReference type="Proteomes" id="UP001166674">
    <property type="component" value="Unassembled WGS sequence"/>
</dbReference>
<feature type="region of interest" description="Disordered" evidence="1">
    <location>
        <begin position="126"/>
        <end position="200"/>
    </location>
</feature>
<accession>A0AA41MTS0</accession>
<organism evidence="2 3">
    <name type="scientific">Sciurus carolinensis</name>
    <name type="common">Eastern gray squirrel</name>
    <dbReference type="NCBI Taxonomy" id="30640"/>
    <lineage>
        <taxon>Eukaryota</taxon>
        <taxon>Metazoa</taxon>
        <taxon>Chordata</taxon>
        <taxon>Craniata</taxon>
        <taxon>Vertebrata</taxon>
        <taxon>Euteleostomi</taxon>
        <taxon>Mammalia</taxon>
        <taxon>Eutheria</taxon>
        <taxon>Euarchontoglires</taxon>
        <taxon>Glires</taxon>
        <taxon>Rodentia</taxon>
        <taxon>Sciuromorpha</taxon>
        <taxon>Sciuridae</taxon>
        <taxon>Sciurinae</taxon>
        <taxon>Sciurini</taxon>
        <taxon>Sciurus</taxon>
    </lineage>
</organism>
<dbReference type="EMBL" id="JAATJV010314581">
    <property type="protein sequence ID" value="MBZ3878020.1"/>
    <property type="molecule type" value="Genomic_DNA"/>
</dbReference>
<feature type="region of interest" description="Disordered" evidence="1">
    <location>
        <begin position="1"/>
        <end position="34"/>
    </location>
</feature>
<proteinExistence type="predicted"/>
<feature type="compositionally biased region" description="Polar residues" evidence="1">
    <location>
        <begin position="188"/>
        <end position="197"/>
    </location>
</feature>
<protein>
    <submittedName>
        <fullName evidence="2">Uncharacterized protein</fullName>
    </submittedName>
</protein>
<comment type="caution">
    <text evidence="2">The sequence shown here is derived from an EMBL/GenBank/DDBJ whole genome shotgun (WGS) entry which is preliminary data.</text>
</comment>
<dbReference type="AlphaFoldDB" id="A0AA41MTS0"/>
<feature type="region of interest" description="Disordered" evidence="1">
    <location>
        <begin position="74"/>
        <end position="111"/>
    </location>
</feature>
<feature type="compositionally biased region" description="Low complexity" evidence="1">
    <location>
        <begin position="96"/>
        <end position="107"/>
    </location>
</feature>
<evidence type="ECO:0000313" key="2">
    <source>
        <dbReference type="EMBL" id="MBZ3878020.1"/>
    </source>
</evidence>
<sequence>METLCSPPRLAVPASPRGSPCSPTPRKPRRGTQVPCLLRPCQTPGVLSEPGAWGAGVTGPDAAGPSILRGHRWLGPDGLIPRGTGRAVRRSEIPSGRGCRCRGVPGRLRGGRGRWQLSAFRRSLLRTSAPLPRARRPREPPTCSASVPPGPNPGLESQPDPAAYQSQDPGSRPPPPPVGLSTEPALSRASSEPSLQGQEAAVDGNPLLAAPEASVITSSRVRAAGTAPSDLCQEHFDPLIRGWKLWCYAKGFEFALGS</sequence>
<evidence type="ECO:0000313" key="3">
    <source>
        <dbReference type="Proteomes" id="UP001166674"/>
    </source>
</evidence>
<keyword evidence="3" id="KW-1185">Reference proteome</keyword>
<gene>
    <name evidence="2" type="ORF">SUZIE_145850</name>
</gene>